<feature type="transmembrane region" description="Helical" evidence="6">
    <location>
        <begin position="280"/>
        <end position="298"/>
    </location>
</feature>
<dbReference type="InterPro" id="IPR006201">
    <property type="entry name" value="Neur_channel"/>
</dbReference>
<keyword evidence="7" id="KW-0732">Signal</keyword>
<evidence type="ECO:0000256" key="4">
    <source>
        <dbReference type="ARBA" id="ARBA00023136"/>
    </source>
</evidence>
<evidence type="ECO:0000313" key="10">
    <source>
        <dbReference type="EMBL" id="KAJ9578993.1"/>
    </source>
</evidence>
<dbReference type="Proteomes" id="UP001233999">
    <property type="component" value="Unassembled WGS sequence"/>
</dbReference>
<keyword evidence="2 6" id="KW-0812">Transmembrane</keyword>
<reference evidence="10" key="1">
    <citation type="journal article" date="2023" name="IScience">
        <title>Live-bearing cockroach genome reveals convergent evolutionary mechanisms linked to viviparity in insects and beyond.</title>
        <authorList>
            <person name="Fouks B."/>
            <person name="Harrison M.C."/>
            <person name="Mikhailova A.A."/>
            <person name="Marchal E."/>
            <person name="English S."/>
            <person name="Carruthers M."/>
            <person name="Jennings E.C."/>
            <person name="Chiamaka E.L."/>
            <person name="Frigard R.A."/>
            <person name="Pippel M."/>
            <person name="Attardo G.M."/>
            <person name="Benoit J.B."/>
            <person name="Bornberg-Bauer E."/>
            <person name="Tobe S.S."/>
        </authorList>
    </citation>
    <scope>NUCLEOTIDE SEQUENCE</scope>
    <source>
        <strain evidence="10">Stay&amp;Tobe</strain>
    </source>
</reference>
<keyword evidence="3 6" id="KW-1133">Transmembrane helix</keyword>
<dbReference type="Gene3D" id="2.70.170.10">
    <property type="entry name" value="Neurotransmitter-gated ion-channel ligand-binding domain"/>
    <property type="match status" value="1"/>
</dbReference>
<reference evidence="10" key="2">
    <citation type="submission" date="2023-05" db="EMBL/GenBank/DDBJ databases">
        <authorList>
            <person name="Fouks B."/>
        </authorList>
    </citation>
    <scope>NUCLEOTIDE SEQUENCE</scope>
    <source>
        <strain evidence="10">Stay&amp;Tobe</strain>
        <tissue evidence="10">Testes</tissue>
    </source>
</reference>
<evidence type="ECO:0000256" key="1">
    <source>
        <dbReference type="ARBA" id="ARBA00009237"/>
    </source>
</evidence>
<evidence type="ECO:0000256" key="6">
    <source>
        <dbReference type="SAM" id="Phobius"/>
    </source>
</evidence>
<feature type="transmembrane region" description="Helical" evidence="6">
    <location>
        <begin position="310"/>
        <end position="335"/>
    </location>
</feature>
<organism evidence="10 11">
    <name type="scientific">Diploptera punctata</name>
    <name type="common">Pacific beetle cockroach</name>
    <dbReference type="NCBI Taxonomy" id="6984"/>
    <lineage>
        <taxon>Eukaryota</taxon>
        <taxon>Metazoa</taxon>
        <taxon>Ecdysozoa</taxon>
        <taxon>Arthropoda</taxon>
        <taxon>Hexapoda</taxon>
        <taxon>Insecta</taxon>
        <taxon>Pterygota</taxon>
        <taxon>Neoptera</taxon>
        <taxon>Polyneoptera</taxon>
        <taxon>Dictyoptera</taxon>
        <taxon>Blattodea</taxon>
        <taxon>Blaberoidea</taxon>
        <taxon>Blaberidae</taxon>
        <taxon>Diplopterinae</taxon>
        <taxon>Diploptera</taxon>
    </lineage>
</organism>
<dbReference type="FunFam" id="2.70.170.10:FF:000016">
    <property type="entry name" value="Nicotinic acetylcholine receptor subunit"/>
    <property type="match status" value="1"/>
</dbReference>
<evidence type="ECO:0000256" key="7">
    <source>
        <dbReference type="SAM" id="SignalP"/>
    </source>
</evidence>
<name>A0AAD7ZFJ7_DIPPU</name>
<comment type="subcellular location">
    <subcellularLocation>
        <location evidence="5">Postsynaptic cell membrane</location>
        <topology evidence="5">Multi-pass membrane protein</topology>
    </subcellularLocation>
</comment>
<dbReference type="SUPFAM" id="SSF90112">
    <property type="entry name" value="Neurotransmitter-gated ion-channel transmembrane pore"/>
    <property type="match status" value="1"/>
</dbReference>
<accession>A0AAD7ZFJ7</accession>
<dbReference type="CDD" id="cd19051">
    <property type="entry name" value="LGIC_TM_cation"/>
    <property type="match status" value="1"/>
</dbReference>
<dbReference type="Pfam" id="PF02932">
    <property type="entry name" value="Neur_chan_memb"/>
    <property type="match status" value="1"/>
</dbReference>
<dbReference type="InterPro" id="IPR006202">
    <property type="entry name" value="Neur_chan_lig-bd"/>
</dbReference>
<feature type="chain" id="PRO_5042255087" evidence="7">
    <location>
        <begin position="19"/>
        <end position="448"/>
    </location>
</feature>
<evidence type="ECO:0000313" key="11">
    <source>
        <dbReference type="Proteomes" id="UP001233999"/>
    </source>
</evidence>
<keyword evidence="11" id="KW-1185">Reference proteome</keyword>
<dbReference type="InterPro" id="IPR038050">
    <property type="entry name" value="Neuro_actylchol_rec"/>
</dbReference>
<feature type="transmembrane region" description="Helical" evidence="6">
    <location>
        <begin position="250"/>
        <end position="273"/>
    </location>
</feature>
<dbReference type="PRINTS" id="PR00252">
    <property type="entry name" value="NRIONCHANNEL"/>
</dbReference>
<dbReference type="GO" id="GO:0045211">
    <property type="term" value="C:postsynaptic membrane"/>
    <property type="evidence" value="ECO:0007669"/>
    <property type="project" value="UniProtKB-SubCell"/>
</dbReference>
<sequence length="448" mass="50896">MYNSVLLLLLVCASSALTETENADWSMGTLPPRPASAWNATWTDRLKRDLLANYDKFARPAQHTNTTTLKLSISIRHIIVDDLETTMTVQGWMRMIWNDDKLKWNDSDYGGLELLHVANHEIWQPDVVLYNSATANILDNYGEFNCLVYPNGEVLWVPLAELKVFCDMDFTLWPFDTQTCNLTLGSWTYDGDKINLVLLEHHADMQLVITNNEWEITEAVGYRKLKTYACCPEPYPEIQYKITVRRRSPAYSAVVITPTTVIVLMTLASFWLPPTAGEKIILNACTAMIICIFLLYFAQKLPAMANHTPFVVLFYSSSLYMVCTATIVSVVVMNLARNRHATPLPWIMKKLLTGWVGHILGLGHLIVQATPLHHNMITGQAEELREHQTSVLEDHDNIGNSCDDRQMINPRSRATSQYEWILLAAVIDRITFLVYCFLFAVLAIAYAV</sequence>
<evidence type="ECO:0000256" key="2">
    <source>
        <dbReference type="ARBA" id="ARBA00022692"/>
    </source>
</evidence>
<comment type="similarity">
    <text evidence="1">Belongs to the ligand-gated ion channel (TC 1.A.9) family. Acetylcholine receptor (TC 1.A.9.1) subfamily.</text>
</comment>
<feature type="transmembrane region" description="Helical" evidence="6">
    <location>
        <begin position="347"/>
        <end position="367"/>
    </location>
</feature>
<dbReference type="InterPro" id="IPR036734">
    <property type="entry name" value="Neur_chan_lig-bd_sf"/>
</dbReference>
<dbReference type="InterPro" id="IPR036719">
    <property type="entry name" value="Neuro-gated_channel_TM_sf"/>
</dbReference>
<dbReference type="AlphaFoldDB" id="A0AAD7ZFJ7"/>
<evidence type="ECO:0000256" key="5">
    <source>
        <dbReference type="ARBA" id="ARBA00034104"/>
    </source>
</evidence>
<gene>
    <name evidence="10" type="ORF">L9F63_024901</name>
</gene>
<protein>
    <submittedName>
        <fullName evidence="10">Uncharacterized protein</fullName>
    </submittedName>
</protein>
<dbReference type="EMBL" id="JASPKZ010008786">
    <property type="protein sequence ID" value="KAJ9578993.1"/>
    <property type="molecule type" value="Genomic_DNA"/>
</dbReference>
<evidence type="ECO:0000259" key="9">
    <source>
        <dbReference type="Pfam" id="PF02932"/>
    </source>
</evidence>
<feature type="domain" description="Neurotransmitter-gated ion-channel transmembrane" evidence="9">
    <location>
        <begin position="255"/>
        <end position="373"/>
    </location>
</feature>
<keyword evidence="4 6" id="KW-0472">Membrane</keyword>
<proteinExistence type="inferred from homology"/>
<feature type="transmembrane region" description="Helical" evidence="6">
    <location>
        <begin position="420"/>
        <end position="447"/>
    </location>
</feature>
<dbReference type="CDD" id="cd18997">
    <property type="entry name" value="LGIC_ECD_nAChR"/>
    <property type="match status" value="1"/>
</dbReference>
<dbReference type="GO" id="GO:0004888">
    <property type="term" value="F:transmembrane signaling receptor activity"/>
    <property type="evidence" value="ECO:0007669"/>
    <property type="project" value="InterPro"/>
</dbReference>
<dbReference type="InterPro" id="IPR006029">
    <property type="entry name" value="Neurotrans-gated_channel_TM"/>
</dbReference>
<feature type="domain" description="Neurotransmitter-gated ion-channel ligand-binding" evidence="8">
    <location>
        <begin position="44"/>
        <end position="247"/>
    </location>
</feature>
<dbReference type="Pfam" id="PF02931">
    <property type="entry name" value="Neur_chan_LBD"/>
    <property type="match status" value="1"/>
</dbReference>
<evidence type="ECO:0000256" key="3">
    <source>
        <dbReference type="ARBA" id="ARBA00022989"/>
    </source>
</evidence>
<evidence type="ECO:0000259" key="8">
    <source>
        <dbReference type="Pfam" id="PF02931"/>
    </source>
</evidence>
<feature type="signal peptide" evidence="7">
    <location>
        <begin position="1"/>
        <end position="18"/>
    </location>
</feature>
<dbReference type="Gene3D" id="1.20.58.390">
    <property type="entry name" value="Neurotransmitter-gated ion-channel transmembrane domain"/>
    <property type="match status" value="1"/>
</dbReference>
<dbReference type="SUPFAM" id="SSF63712">
    <property type="entry name" value="Nicotinic receptor ligand binding domain-like"/>
    <property type="match status" value="1"/>
</dbReference>
<dbReference type="GO" id="GO:0005230">
    <property type="term" value="F:extracellular ligand-gated monoatomic ion channel activity"/>
    <property type="evidence" value="ECO:0007669"/>
    <property type="project" value="InterPro"/>
</dbReference>
<comment type="caution">
    <text evidence="10">The sequence shown here is derived from an EMBL/GenBank/DDBJ whole genome shotgun (WGS) entry which is preliminary data.</text>
</comment>
<dbReference type="PANTHER" id="PTHR18945">
    <property type="entry name" value="NEUROTRANSMITTER GATED ION CHANNEL"/>
    <property type="match status" value="1"/>
</dbReference>